<evidence type="ECO:0000313" key="3">
    <source>
        <dbReference type="Proteomes" id="UP000243459"/>
    </source>
</evidence>
<feature type="region of interest" description="Disordered" evidence="1">
    <location>
        <begin position="105"/>
        <end position="124"/>
    </location>
</feature>
<sequence>MVNDGHQLDFCDVFGGPPRSTTNNILLRRHFSGDFGKTAPAPATAAGISSGATNFYDEIFCRHPGSHCRHHCMSDHPNPDSKQGGSRCSSSVRPTAGCSELHSRMRNRRISSSRSSIRGGGRYLPGFNIPSSSCMTRGNTSTPAGAAGLLVQTEEGFYDDIFGSCSNMNGNGGRSSRTCPCLICRSSTKSFKPISKSGSKSKSKASRGSSTISVLSSDQDIELIMPGVYNHHREEEEQDDQDAVLDSFASKLRPITIPRRSRASGYDECDTSAPSTVLVSAGVVRDTKEEDDKDDDVEVSSNRTSTTFMGLSSSACSLLQQPLPSSDHHAKGSPFDANSFPHYYCYHQQRRPGFCPSPDHHQTTIANSKITLISEMYDFAPGSPVSSVVSSLYLEPLPRNAVQAHTQRTTAENKAAAEERGGEIVASIVGDECDKESDRSLSIKVTEDDDEYGGEYSSRRRREMRETEGATAVDEAIAWAKEKFCSGSSAAAAAAAAAGINK</sequence>
<feature type="region of interest" description="Disordered" evidence="1">
    <location>
        <begin position="445"/>
        <end position="469"/>
    </location>
</feature>
<dbReference type="Proteomes" id="UP000243459">
    <property type="component" value="Chromosome 6"/>
</dbReference>
<reference evidence="3" key="1">
    <citation type="journal article" date="2017" name="Nat. Commun.">
        <title>The asparagus genome sheds light on the origin and evolution of a young Y chromosome.</title>
        <authorList>
            <person name="Harkess A."/>
            <person name="Zhou J."/>
            <person name="Xu C."/>
            <person name="Bowers J.E."/>
            <person name="Van der Hulst R."/>
            <person name="Ayyampalayam S."/>
            <person name="Mercati F."/>
            <person name="Riccardi P."/>
            <person name="McKain M.R."/>
            <person name="Kakrana A."/>
            <person name="Tang H."/>
            <person name="Ray J."/>
            <person name="Groenendijk J."/>
            <person name="Arikit S."/>
            <person name="Mathioni S.M."/>
            <person name="Nakano M."/>
            <person name="Shan H."/>
            <person name="Telgmann-Rauber A."/>
            <person name="Kanno A."/>
            <person name="Yue Z."/>
            <person name="Chen H."/>
            <person name="Li W."/>
            <person name="Chen Y."/>
            <person name="Xu X."/>
            <person name="Zhang Y."/>
            <person name="Luo S."/>
            <person name="Chen H."/>
            <person name="Gao J."/>
            <person name="Mao Z."/>
            <person name="Pires J.C."/>
            <person name="Luo M."/>
            <person name="Kudrna D."/>
            <person name="Wing R.A."/>
            <person name="Meyers B.C."/>
            <person name="Yi K."/>
            <person name="Kong H."/>
            <person name="Lavrijsen P."/>
            <person name="Sunseri F."/>
            <person name="Falavigna A."/>
            <person name="Ye Y."/>
            <person name="Leebens-Mack J.H."/>
            <person name="Chen G."/>
        </authorList>
    </citation>
    <scope>NUCLEOTIDE SEQUENCE [LARGE SCALE GENOMIC DNA]</scope>
    <source>
        <strain evidence="3">cv. DH0086</strain>
    </source>
</reference>
<organism evidence="2 3">
    <name type="scientific">Asparagus officinalis</name>
    <name type="common">Garden asparagus</name>
    <dbReference type="NCBI Taxonomy" id="4686"/>
    <lineage>
        <taxon>Eukaryota</taxon>
        <taxon>Viridiplantae</taxon>
        <taxon>Streptophyta</taxon>
        <taxon>Embryophyta</taxon>
        <taxon>Tracheophyta</taxon>
        <taxon>Spermatophyta</taxon>
        <taxon>Magnoliopsida</taxon>
        <taxon>Liliopsida</taxon>
        <taxon>Asparagales</taxon>
        <taxon>Asparagaceae</taxon>
        <taxon>Asparagoideae</taxon>
        <taxon>Asparagus</taxon>
    </lineage>
</organism>
<feature type="region of interest" description="Disordered" evidence="1">
    <location>
        <begin position="190"/>
        <end position="213"/>
    </location>
</feature>
<proteinExistence type="predicted"/>
<dbReference type="AlphaFoldDB" id="A0A5P1EMC6"/>
<keyword evidence="3" id="KW-1185">Reference proteome</keyword>
<dbReference type="Gramene" id="ONK65701">
    <property type="protein sequence ID" value="ONK65701"/>
    <property type="gene ID" value="A4U43_C06F50"/>
</dbReference>
<accession>A0A5P1EMC6</accession>
<evidence type="ECO:0000313" key="2">
    <source>
        <dbReference type="EMBL" id="ONK65701.1"/>
    </source>
</evidence>
<protein>
    <submittedName>
        <fullName evidence="2">Uncharacterized protein</fullName>
    </submittedName>
</protein>
<dbReference type="EMBL" id="CM007386">
    <property type="protein sequence ID" value="ONK65701.1"/>
    <property type="molecule type" value="Genomic_DNA"/>
</dbReference>
<gene>
    <name evidence="2" type="ORF">A4U43_C06F50</name>
</gene>
<evidence type="ECO:0000256" key="1">
    <source>
        <dbReference type="SAM" id="MobiDB-lite"/>
    </source>
</evidence>
<name>A0A5P1EMC6_ASPOF</name>